<dbReference type="GO" id="GO:0016787">
    <property type="term" value="F:hydrolase activity"/>
    <property type="evidence" value="ECO:0007669"/>
    <property type="project" value="UniProtKB-KW"/>
</dbReference>
<gene>
    <name evidence="2" type="ORF">ATN07_33220</name>
</gene>
<dbReference type="PANTHER" id="PTHR42663:SF6">
    <property type="entry name" value="HYDROLASE C777.06C-RELATED"/>
    <property type="match status" value="1"/>
</dbReference>
<dbReference type="InterPro" id="IPR036866">
    <property type="entry name" value="RibonucZ/Hydroxyglut_hydro"/>
</dbReference>
<keyword evidence="2" id="KW-0614">Plasmid</keyword>
<evidence type="ECO:0000313" key="2">
    <source>
        <dbReference type="EMBL" id="AND28573.1"/>
    </source>
</evidence>
<geneLocation type="plasmid" evidence="2">
    <name>pAM65-52-3-235K</name>
</geneLocation>
<dbReference type="Pfam" id="PF23023">
    <property type="entry name" value="Anti-Pycsar_Apyc1"/>
    <property type="match status" value="1"/>
</dbReference>
<accession>A0A160LKA1</accession>
<evidence type="ECO:0000259" key="1">
    <source>
        <dbReference type="SMART" id="SM00849"/>
    </source>
</evidence>
<dbReference type="SMART" id="SM00849">
    <property type="entry name" value="Lactamase_B"/>
    <property type="match status" value="1"/>
</dbReference>
<dbReference type="EMBL" id="CP013278">
    <property type="protein sequence ID" value="AND28573.1"/>
    <property type="molecule type" value="Genomic_DNA"/>
</dbReference>
<feature type="domain" description="Metallo-beta-lactamase" evidence="1">
    <location>
        <begin position="16"/>
        <end position="221"/>
    </location>
</feature>
<dbReference type="RefSeq" id="WP_000931496.1">
    <property type="nucleotide sequence ID" value="NZ_CP013278.1"/>
</dbReference>
<dbReference type="AlphaFoldDB" id="A0A160LKA1"/>
<dbReference type="InterPro" id="IPR001279">
    <property type="entry name" value="Metallo-B-lactamas"/>
</dbReference>
<organism evidence="2">
    <name type="scientific">Bacillus thuringiensis subsp. israelensis</name>
    <dbReference type="NCBI Taxonomy" id="1430"/>
    <lineage>
        <taxon>Bacteria</taxon>
        <taxon>Bacillati</taxon>
        <taxon>Bacillota</taxon>
        <taxon>Bacilli</taxon>
        <taxon>Bacillales</taxon>
        <taxon>Bacillaceae</taxon>
        <taxon>Bacillus</taxon>
        <taxon>Bacillus cereus group</taxon>
    </lineage>
</organism>
<protein>
    <submittedName>
        <fullName evidence="2">Metal-dependent hydrolase</fullName>
    </submittedName>
</protein>
<dbReference type="SUPFAM" id="SSF56281">
    <property type="entry name" value="Metallo-hydrolase/oxidoreductase"/>
    <property type="match status" value="1"/>
</dbReference>
<proteinExistence type="predicted"/>
<dbReference type="PANTHER" id="PTHR42663">
    <property type="entry name" value="HYDROLASE C777.06C-RELATED-RELATED"/>
    <property type="match status" value="1"/>
</dbReference>
<keyword evidence="2" id="KW-0378">Hydrolase</keyword>
<dbReference type="PATRIC" id="fig|1430.6.peg.2062"/>
<sequence length="243" mass="27874">MLNFIGRGSAFNTKEGNNCAYIKKDDHLFLIDCGSSTFGRLIESKLLDEVKQVTVLLTHLHPDHVGSLGDLIFYGYYSMGKLMEPSITVYAPYDLKIAEHLKTMGVERNTYELVQFWGSVGCHHDDFILNFKPICVNHVDELPCFGYIIKICIDGRNNTIYYSGDSNDIPMSILHMLEYGELDYFYQDTCIADYEKNVHLSLRKLDESIKQEARHKVFCMHLDEKFDEQKAKDLGFNVVSITA</sequence>
<reference evidence="2" key="1">
    <citation type="journal article" date="2017" name="Res. Microbiol.">
        <title>Comparative genomics of extrachromosomal elements in Bacillus thuringiensis subsp. israelensis.</title>
        <authorList>
            <person name="Bolotin A."/>
            <person name="Gillis A."/>
            <person name="Sanchis V."/>
            <person name="Nielsen-LeRoux C."/>
            <person name="Mahillon J."/>
            <person name="Lereclus D."/>
            <person name="Sorokin A."/>
        </authorList>
    </citation>
    <scope>NUCLEOTIDE SEQUENCE</scope>
    <source>
        <strain evidence="2">AM65-52</strain>
        <plasmid evidence="2">pAM65-52-3-235K</plasmid>
    </source>
</reference>
<dbReference type="Gene3D" id="3.60.15.10">
    <property type="entry name" value="Ribonuclease Z/Hydroxyacylglutathione hydrolase-like"/>
    <property type="match status" value="1"/>
</dbReference>
<name>A0A160LKA1_BACTI</name>